<proteinExistence type="predicted"/>
<evidence type="ECO:0000313" key="3">
    <source>
        <dbReference type="Proteomes" id="UP000069705"/>
    </source>
</evidence>
<dbReference type="AlphaFoldDB" id="A0A100WQ64"/>
<accession>A0A100WQ64</accession>
<evidence type="ECO:0000313" key="2">
    <source>
        <dbReference type="EMBL" id="GAT02570.1"/>
    </source>
</evidence>
<reference evidence="3" key="2">
    <citation type="submission" date="2016-02" db="EMBL/GenBank/DDBJ databases">
        <title>Draft genome sequence of five rapidly growing Mycobacterium species.</title>
        <authorList>
            <person name="Katahira K."/>
            <person name="Gotou Y."/>
            <person name="Iida K."/>
            <person name="Ogura Y."/>
            <person name="Hayashi T."/>
        </authorList>
    </citation>
    <scope>NUCLEOTIDE SEQUENCE [LARGE SCALE GENOMIC DNA]</scope>
    <source>
        <strain evidence="3">JCM6368</strain>
    </source>
</reference>
<name>A0A100WQ64_MYCFO</name>
<reference evidence="2 3" key="1">
    <citation type="journal article" date="2016" name="Genome Announc.">
        <title>Draft Genome Sequences of Five Rapidly Growing Mycobacterium Species, M. thermoresistibile, M. fortuitum subsp. acetamidolyticum, M. canariasense, M. brisbanense, and M. novocastrense.</title>
        <authorList>
            <person name="Katahira K."/>
            <person name="Ogura Y."/>
            <person name="Gotoh Y."/>
            <person name="Hayashi T."/>
        </authorList>
    </citation>
    <scope>NUCLEOTIDE SEQUENCE [LARGE SCALE GENOMIC DNA]</scope>
    <source>
        <strain evidence="2 3">JCM6368</strain>
    </source>
</reference>
<dbReference type="RefSeq" id="WP_061263665.1">
    <property type="nucleotide sequence ID" value="NZ_BCSZ01000025.1"/>
</dbReference>
<dbReference type="Proteomes" id="UP000069705">
    <property type="component" value="Unassembled WGS sequence"/>
</dbReference>
<sequence>MLSAYALLTYLLIGSGVALYYACKPTRRHTPTAHYHPAAAPIPAQHYHHYPTTPPQHYPMPYDTGIYYPTPVYYQVPVYIPIYLPQASTPQQPPQQHPIIDITDTATVH</sequence>
<feature type="region of interest" description="Disordered" evidence="1">
    <location>
        <begin position="89"/>
        <end position="109"/>
    </location>
</feature>
<evidence type="ECO:0000256" key="1">
    <source>
        <dbReference type="SAM" id="MobiDB-lite"/>
    </source>
</evidence>
<gene>
    <name evidence="2" type="ORF">RMCFA_2682</name>
</gene>
<dbReference type="EMBL" id="BCSZ01000025">
    <property type="protein sequence ID" value="GAT02570.1"/>
    <property type="molecule type" value="Genomic_DNA"/>
</dbReference>
<protein>
    <submittedName>
        <fullName evidence="2">Uncharacterized protein</fullName>
    </submittedName>
</protein>
<organism evidence="2 3">
    <name type="scientific">Mycolicibacterium fortuitum subsp. acetamidolyticum</name>
    <dbReference type="NCBI Taxonomy" id="144550"/>
    <lineage>
        <taxon>Bacteria</taxon>
        <taxon>Bacillati</taxon>
        <taxon>Actinomycetota</taxon>
        <taxon>Actinomycetes</taxon>
        <taxon>Mycobacteriales</taxon>
        <taxon>Mycobacteriaceae</taxon>
        <taxon>Mycolicibacterium</taxon>
    </lineage>
</organism>
<comment type="caution">
    <text evidence="2">The sequence shown here is derived from an EMBL/GenBank/DDBJ whole genome shotgun (WGS) entry which is preliminary data.</text>
</comment>